<dbReference type="AlphaFoldDB" id="A0A0U5GLF6"/>
<protein>
    <submittedName>
        <fullName evidence="1">Uncharacterized protein</fullName>
    </submittedName>
</protein>
<reference evidence="2" key="1">
    <citation type="journal article" date="2016" name="Genome Announc.">
        <title>Draft genome sequences of fungus Aspergillus calidoustus.</title>
        <authorList>
            <person name="Horn F."/>
            <person name="Linde J."/>
            <person name="Mattern D.J."/>
            <person name="Walther G."/>
            <person name="Guthke R."/>
            <person name="Scherlach K."/>
            <person name="Martin K."/>
            <person name="Brakhage A.A."/>
            <person name="Petzke L."/>
            <person name="Valiante V."/>
        </authorList>
    </citation>
    <scope>NUCLEOTIDE SEQUENCE [LARGE SCALE GENOMIC DNA]</scope>
    <source>
        <strain evidence="2">SF006504</strain>
    </source>
</reference>
<gene>
    <name evidence="1" type="ORF">ASPCAL02348</name>
</gene>
<organism evidence="1 2">
    <name type="scientific">Aspergillus calidoustus</name>
    <dbReference type="NCBI Taxonomy" id="454130"/>
    <lineage>
        <taxon>Eukaryota</taxon>
        <taxon>Fungi</taxon>
        <taxon>Dikarya</taxon>
        <taxon>Ascomycota</taxon>
        <taxon>Pezizomycotina</taxon>
        <taxon>Eurotiomycetes</taxon>
        <taxon>Eurotiomycetidae</taxon>
        <taxon>Eurotiales</taxon>
        <taxon>Aspergillaceae</taxon>
        <taxon>Aspergillus</taxon>
        <taxon>Aspergillus subgen. Nidulantes</taxon>
    </lineage>
</organism>
<sequence length="107" mass="11781">MVATPFEGLTPQSPEPIRCIRDIVGDESVDIDILRFAGRPLPDSYSNERQPVGAMLAQQANNRIRTQIGVWQSVGMFAATPEEGAEELAKLSQGRHVVRRAIIPSRV</sequence>
<dbReference type="Proteomes" id="UP000054771">
    <property type="component" value="Unassembled WGS sequence"/>
</dbReference>
<dbReference type="EMBL" id="CDMC01000002">
    <property type="protein sequence ID" value="CEN59907.1"/>
    <property type="molecule type" value="Genomic_DNA"/>
</dbReference>
<dbReference type="STRING" id="454130.A0A0U5GLF6"/>
<evidence type="ECO:0000313" key="2">
    <source>
        <dbReference type="Proteomes" id="UP000054771"/>
    </source>
</evidence>
<keyword evidence="2" id="KW-1185">Reference proteome</keyword>
<name>A0A0U5GLF6_ASPCI</name>
<proteinExistence type="predicted"/>
<dbReference type="OrthoDB" id="2690153at2759"/>
<accession>A0A0U5GLF6</accession>
<evidence type="ECO:0000313" key="1">
    <source>
        <dbReference type="EMBL" id="CEN59907.1"/>
    </source>
</evidence>